<evidence type="ECO:0000256" key="2">
    <source>
        <dbReference type="ARBA" id="ARBA00022485"/>
    </source>
</evidence>
<evidence type="ECO:0000256" key="1">
    <source>
        <dbReference type="ARBA" id="ARBA00001966"/>
    </source>
</evidence>
<dbReference type="RefSeq" id="WP_301189366.1">
    <property type="nucleotide sequence ID" value="NZ_JAPDPJ010000006.1"/>
</dbReference>
<dbReference type="InterPro" id="IPR040084">
    <property type="entry name" value="GTPase_Obg"/>
</dbReference>
<keyword evidence="5" id="KW-0408">Iron</keyword>
<dbReference type="GO" id="GO:0051539">
    <property type="term" value="F:4 iron, 4 sulfur cluster binding"/>
    <property type="evidence" value="ECO:0007669"/>
    <property type="project" value="UniProtKB-KW"/>
</dbReference>
<proteinExistence type="predicted"/>
<gene>
    <name evidence="8" type="ORF">OM075_04915</name>
</gene>
<evidence type="ECO:0000259" key="7">
    <source>
        <dbReference type="Pfam" id="PF04055"/>
    </source>
</evidence>
<evidence type="ECO:0000313" key="8">
    <source>
        <dbReference type="EMBL" id="MCW3785795.1"/>
    </source>
</evidence>
<keyword evidence="9" id="KW-1185">Reference proteome</keyword>
<evidence type="ECO:0000313" key="9">
    <source>
        <dbReference type="Proteomes" id="UP001209229"/>
    </source>
</evidence>
<dbReference type="EMBL" id="JAPDPJ010000006">
    <property type="protein sequence ID" value="MCW3785795.1"/>
    <property type="molecule type" value="Genomic_DNA"/>
</dbReference>
<dbReference type="SFLD" id="SFLDG01083">
    <property type="entry name" value="Uncharacterised_Radical_SAM_Su"/>
    <property type="match status" value="1"/>
</dbReference>
<accession>A0AAE3M2V9</accession>
<organism evidence="8 9">
    <name type="scientific">Plebeiibacterium sediminum</name>
    <dbReference type="NCBI Taxonomy" id="2992112"/>
    <lineage>
        <taxon>Bacteria</taxon>
        <taxon>Pseudomonadati</taxon>
        <taxon>Bacteroidota</taxon>
        <taxon>Bacteroidia</taxon>
        <taxon>Marinilabiliales</taxon>
        <taxon>Marinilabiliaceae</taxon>
        <taxon>Plebeiibacterium</taxon>
    </lineage>
</organism>
<feature type="domain" description="Radical SAM core" evidence="7">
    <location>
        <begin position="34"/>
        <end position="179"/>
    </location>
</feature>
<keyword evidence="4" id="KW-0479">Metal-binding</keyword>
<comment type="cofactor">
    <cofactor evidence="1">
        <name>[4Fe-4S] cluster</name>
        <dbReference type="ChEBI" id="CHEBI:49883"/>
    </cofactor>
</comment>
<dbReference type="Proteomes" id="UP001209229">
    <property type="component" value="Unassembled WGS sequence"/>
</dbReference>
<dbReference type="GO" id="GO:0046872">
    <property type="term" value="F:metal ion binding"/>
    <property type="evidence" value="ECO:0007669"/>
    <property type="project" value="UniProtKB-KW"/>
</dbReference>
<comment type="caution">
    <text evidence="8">The sequence shown here is derived from an EMBL/GenBank/DDBJ whole genome shotgun (WGS) entry which is preliminary data.</text>
</comment>
<dbReference type="Pfam" id="PF04055">
    <property type="entry name" value="Radical_SAM"/>
    <property type="match status" value="1"/>
</dbReference>
<dbReference type="SUPFAM" id="SSF102114">
    <property type="entry name" value="Radical SAM enzymes"/>
    <property type="match status" value="1"/>
</dbReference>
<evidence type="ECO:0000256" key="4">
    <source>
        <dbReference type="ARBA" id="ARBA00022723"/>
    </source>
</evidence>
<sequence>MATFLFEDIIFGPVKSRRLGVSLGVNLLPVNKKICTFDCIYCECGFNNQNTNIKTQMPSKEEVLQNLKLVLEDMKAKGTAPNVITFAGNGEPTIHKDFEEIIDGTIALRDTYFPEARIAVLSNATLIDKPSVFRALNKIDDNILKLDSGLEESINLLDQPVSKYSIKETVENLKKFEGKLIIQTMFVKGTYNSKPIDNSTPEDIESWLKLLKIIAPKQVMIYTIERDTPVDGLKKIPIDKLNEIARLVENLGIKTQVSG</sequence>
<dbReference type="GO" id="GO:0003824">
    <property type="term" value="F:catalytic activity"/>
    <property type="evidence" value="ECO:0007669"/>
    <property type="project" value="InterPro"/>
</dbReference>
<name>A0AAE3M2V9_9BACT</name>
<keyword evidence="2" id="KW-0004">4Fe-4S</keyword>
<protein>
    <submittedName>
        <fullName evidence="8">Radical SAM protein</fullName>
    </submittedName>
</protein>
<evidence type="ECO:0000256" key="3">
    <source>
        <dbReference type="ARBA" id="ARBA00022691"/>
    </source>
</evidence>
<dbReference type="InterPro" id="IPR013785">
    <property type="entry name" value="Aldolase_TIM"/>
</dbReference>
<reference evidence="8" key="1">
    <citation type="submission" date="2022-10" db="EMBL/GenBank/DDBJ databases">
        <authorList>
            <person name="Yu W.X."/>
        </authorList>
    </citation>
    <scope>NUCLEOTIDE SEQUENCE</scope>
    <source>
        <strain evidence="8">AAT</strain>
    </source>
</reference>
<dbReference type="InterPro" id="IPR007197">
    <property type="entry name" value="rSAM"/>
</dbReference>
<dbReference type="SFLD" id="SFLDS00029">
    <property type="entry name" value="Radical_SAM"/>
    <property type="match status" value="1"/>
</dbReference>
<dbReference type="InterPro" id="IPR058240">
    <property type="entry name" value="rSAM_sf"/>
</dbReference>
<dbReference type="PANTHER" id="PTHR43787:SF11">
    <property type="entry name" value="UPF0026 PROTEIN SLR1464"/>
    <property type="match status" value="1"/>
</dbReference>
<keyword evidence="6" id="KW-0411">Iron-sulfur</keyword>
<dbReference type="PANTHER" id="PTHR43787">
    <property type="entry name" value="FEMO COFACTOR BIOSYNTHESIS PROTEIN NIFB-RELATED"/>
    <property type="match status" value="1"/>
</dbReference>
<evidence type="ECO:0000256" key="5">
    <source>
        <dbReference type="ARBA" id="ARBA00023004"/>
    </source>
</evidence>
<dbReference type="CDD" id="cd01335">
    <property type="entry name" value="Radical_SAM"/>
    <property type="match status" value="1"/>
</dbReference>
<dbReference type="Gene3D" id="3.20.20.70">
    <property type="entry name" value="Aldolase class I"/>
    <property type="match status" value="1"/>
</dbReference>
<evidence type="ECO:0000256" key="6">
    <source>
        <dbReference type="ARBA" id="ARBA00023014"/>
    </source>
</evidence>
<dbReference type="AlphaFoldDB" id="A0AAE3M2V9"/>
<keyword evidence="3" id="KW-0949">S-adenosyl-L-methionine</keyword>